<accession>A0ABZ0S0F0</accession>
<keyword evidence="2" id="KW-1185">Reference proteome</keyword>
<reference evidence="1 2" key="1">
    <citation type="submission" date="2023-09" db="EMBL/GenBank/DDBJ databases">
        <authorList>
            <person name="Page C.A."/>
            <person name="Perez-Diaz I.M."/>
        </authorList>
    </citation>
    <scope>NUCLEOTIDE SEQUENCE [LARGE SCALE GENOMIC DNA]</scope>
    <source>
        <strain evidence="1 2">Ll15</strain>
    </source>
</reference>
<name>A0ABZ0S0F0_9BACI</name>
<protein>
    <submittedName>
        <fullName evidence="1">Uncharacterized protein</fullName>
    </submittedName>
</protein>
<dbReference type="EMBL" id="CP137624">
    <property type="protein sequence ID" value="WPK10757.1"/>
    <property type="molecule type" value="Genomic_DNA"/>
</dbReference>
<dbReference type="Proteomes" id="UP001322664">
    <property type="component" value="Chromosome"/>
</dbReference>
<evidence type="ECO:0000313" key="2">
    <source>
        <dbReference type="Proteomes" id="UP001322664"/>
    </source>
</evidence>
<sequence>MNIRLGSSYSAYTAKSENTNRLTENLLLANHKKSKAKYEIKKENGYIRHYVTKANGEVIMIKETKLPKSEENEHSTGEIRDMLMQQLTKMLDKEQFSTLTKTGLAGQREKQLQKYVTGI</sequence>
<gene>
    <name evidence="1" type="ORF">R6U77_12795</name>
</gene>
<evidence type="ECO:0000313" key="1">
    <source>
        <dbReference type="EMBL" id="WPK10757.1"/>
    </source>
</evidence>
<dbReference type="RefSeq" id="WP_319835924.1">
    <property type="nucleotide sequence ID" value="NZ_CP137624.1"/>
</dbReference>
<organism evidence="1 2">
    <name type="scientific">Lysinibacillus louembei</name>
    <dbReference type="NCBI Taxonomy" id="1470088"/>
    <lineage>
        <taxon>Bacteria</taxon>
        <taxon>Bacillati</taxon>
        <taxon>Bacillota</taxon>
        <taxon>Bacilli</taxon>
        <taxon>Bacillales</taxon>
        <taxon>Bacillaceae</taxon>
        <taxon>Lysinibacillus</taxon>
    </lineage>
</organism>
<proteinExistence type="predicted"/>